<keyword evidence="12" id="KW-1185">Reference proteome</keyword>
<keyword evidence="6 9" id="KW-0224">Dipeptidase</keyword>
<dbReference type="PANTHER" id="PTHR43126">
    <property type="entry name" value="D-ALANYL-D-ALANINE DIPEPTIDASE"/>
    <property type="match status" value="1"/>
</dbReference>
<dbReference type="GO" id="GO:0006508">
    <property type="term" value="P:proteolysis"/>
    <property type="evidence" value="ECO:0007669"/>
    <property type="project" value="UniProtKB-KW"/>
</dbReference>
<evidence type="ECO:0000256" key="7">
    <source>
        <dbReference type="ARBA" id="ARBA00023049"/>
    </source>
</evidence>
<keyword evidence="4 9" id="KW-0378">Hydrolase</keyword>
<dbReference type="Gene3D" id="3.30.1380.10">
    <property type="match status" value="1"/>
</dbReference>
<dbReference type="SUPFAM" id="SSF55166">
    <property type="entry name" value="Hedgehog/DD-peptidase"/>
    <property type="match status" value="1"/>
</dbReference>
<dbReference type="CDD" id="cd14817">
    <property type="entry name" value="D-Ala-D-Ala_dipeptidase_VanX"/>
    <property type="match status" value="1"/>
</dbReference>
<dbReference type="HAMAP" id="MF_01924">
    <property type="entry name" value="A_A_dipeptidase"/>
    <property type="match status" value="1"/>
</dbReference>
<comment type="catalytic activity">
    <reaction evidence="1 9 10">
        <text>D-alanyl-D-alanine + H2O = 2 D-alanine</text>
        <dbReference type="Rhea" id="RHEA:20661"/>
        <dbReference type="ChEBI" id="CHEBI:15377"/>
        <dbReference type="ChEBI" id="CHEBI:57416"/>
        <dbReference type="ChEBI" id="CHEBI:57822"/>
        <dbReference type="EC" id="3.4.13.22"/>
    </reaction>
</comment>
<dbReference type="PIRSF" id="PIRSF026671">
    <property type="entry name" value="AA_dipeptidase"/>
    <property type="match status" value="1"/>
</dbReference>
<dbReference type="RefSeq" id="WP_148338966.1">
    <property type="nucleotide sequence ID" value="NZ_LR699119.1"/>
</dbReference>
<proteinExistence type="inferred from homology"/>
<comment type="similarity">
    <text evidence="9 10">Belongs to the peptidase M15D family.</text>
</comment>
<dbReference type="Pfam" id="PF01427">
    <property type="entry name" value="Peptidase_M15"/>
    <property type="match status" value="2"/>
</dbReference>
<dbReference type="AlphaFoldDB" id="A0A5E4PH86"/>
<protein>
    <recommendedName>
        <fullName evidence="9 10">D-alanyl-D-alanine dipeptidase</fullName>
        <shortName evidence="9 10">D-Ala-D-Ala dipeptidase</shortName>
        <ecNumber evidence="9 10">3.4.13.22</ecNumber>
    </recommendedName>
</protein>
<feature type="binding site" evidence="9">
    <location>
        <position position="135"/>
    </location>
    <ligand>
        <name>Zn(2+)</name>
        <dbReference type="ChEBI" id="CHEBI:29105"/>
        <note>catalytic</note>
    </ligand>
</feature>
<reference evidence="11 12" key="1">
    <citation type="submission" date="2019-08" db="EMBL/GenBank/DDBJ databases">
        <authorList>
            <person name="Guy L."/>
        </authorList>
    </citation>
    <scope>NUCLEOTIDE SEQUENCE [LARGE SCALE GENOMIC DNA]</scope>
    <source>
        <strain evidence="11 12">SGT-108</strain>
    </source>
</reference>
<evidence type="ECO:0000313" key="11">
    <source>
        <dbReference type="EMBL" id="VVC75681.1"/>
    </source>
</evidence>
<name>A0A5E4PH86_9COXI</name>
<dbReference type="Proteomes" id="UP000324194">
    <property type="component" value="Chromosome 1"/>
</dbReference>
<feature type="binding site" evidence="9">
    <location>
        <position position="227"/>
    </location>
    <ligand>
        <name>Zn(2+)</name>
        <dbReference type="ChEBI" id="CHEBI:29105"/>
        <note>catalytic</note>
    </ligand>
</feature>
<feature type="site" description="Transition state stabilizer" evidence="9">
    <location>
        <position position="90"/>
    </location>
</feature>
<accession>A0A5E4PH86</accession>
<dbReference type="GO" id="GO:0008270">
    <property type="term" value="F:zinc ion binding"/>
    <property type="evidence" value="ECO:0007669"/>
    <property type="project" value="UniProtKB-UniRule"/>
</dbReference>
<gene>
    <name evidence="11" type="primary">vanX</name>
    <name evidence="9" type="synonym">ddpX</name>
    <name evidence="11" type="ORF">AQUSIP_09710</name>
</gene>
<evidence type="ECO:0000256" key="5">
    <source>
        <dbReference type="ARBA" id="ARBA00022833"/>
    </source>
</evidence>
<evidence type="ECO:0000256" key="6">
    <source>
        <dbReference type="ARBA" id="ARBA00022997"/>
    </source>
</evidence>
<keyword evidence="8 10" id="KW-0961">Cell wall biogenesis/degradation</keyword>
<dbReference type="GO" id="GO:0008237">
    <property type="term" value="F:metallopeptidase activity"/>
    <property type="evidence" value="ECO:0007669"/>
    <property type="project" value="UniProtKB-KW"/>
</dbReference>
<evidence type="ECO:0000256" key="2">
    <source>
        <dbReference type="ARBA" id="ARBA00022670"/>
    </source>
</evidence>
<dbReference type="InterPro" id="IPR009045">
    <property type="entry name" value="Zn_M74/Hedgehog-like"/>
</dbReference>
<evidence type="ECO:0000256" key="9">
    <source>
        <dbReference type="HAMAP-Rule" id="MF_01924"/>
    </source>
</evidence>
<dbReference type="InterPro" id="IPR000755">
    <property type="entry name" value="A_A_dipeptidase"/>
</dbReference>
<dbReference type="EC" id="3.4.13.22" evidence="9 10"/>
<evidence type="ECO:0000256" key="4">
    <source>
        <dbReference type="ARBA" id="ARBA00022801"/>
    </source>
</evidence>
<evidence type="ECO:0000256" key="1">
    <source>
        <dbReference type="ARBA" id="ARBA00001362"/>
    </source>
</evidence>
<dbReference type="GO" id="GO:0160237">
    <property type="term" value="F:D-Ala-D-Ala dipeptidase activity"/>
    <property type="evidence" value="ECO:0007669"/>
    <property type="project" value="UniProtKB-EC"/>
</dbReference>
<dbReference type="OrthoDB" id="9801430at2"/>
<dbReference type="GO" id="GO:0071555">
    <property type="term" value="P:cell wall organization"/>
    <property type="evidence" value="ECO:0007669"/>
    <property type="project" value="UniProtKB-KW"/>
</dbReference>
<feature type="active site" description="Proton donor/acceptor" evidence="9">
    <location>
        <position position="224"/>
    </location>
</feature>
<dbReference type="KEGG" id="asip:AQUSIP_09710"/>
<evidence type="ECO:0000256" key="3">
    <source>
        <dbReference type="ARBA" id="ARBA00022723"/>
    </source>
</evidence>
<feature type="binding site" evidence="9">
    <location>
        <position position="142"/>
    </location>
    <ligand>
        <name>Zn(2+)</name>
        <dbReference type="ChEBI" id="CHEBI:29105"/>
        <note>catalytic</note>
    </ligand>
</feature>
<evidence type="ECO:0000256" key="8">
    <source>
        <dbReference type="ARBA" id="ARBA00023316"/>
    </source>
</evidence>
<keyword evidence="2 9" id="KW-0645">Protease</keyword>
<evidence type="ECO:0000313" key="12">
    <source>
        <dbReference type="Proteomes" id="UP000324194"/>
    </source>
</evidence>
<keyword evidence="7 9" id="KW-0482">Metalloprotease</keyword>
<dbReference type="PANTHER" id="PTHR43126:SF1">
    <property type="entry name" value="D-ALANYL-D-ALANINE DIPEPTIDASE"/>
    <property type="match status" value="1"/>
</dbReference>
<sequence>MKIFRFLLFLFCGIQLVYALPPGFVYLSAVDSEIMQEMRYAGYHNFIGRPVSGYKSKVCILTRQAANALRSAQRELSRYSLSLKVYDCYRPVKAVEDFVVWSRDKSDQKMKLEFYPHVNKADVFKLGYVALRSGHSRGSTVDLTIVSIPAAHQPAYHPGVPLVSCDAPPGKRFPDNTMDMGTGFDCLDPAAHAMNREISAVAFRNRMLLRKVMIANGFEPYENEWWHFTFRPEPYPDTYFNFDVD</sequence>
<keyword evidence="3 9" id="KW-0479">Metal-binding</keyword>
<comment type="function">
    <text evidence="9 10">Catalyzes hydrolysis of the D-alanyl-D-alanine dipeptide.</text>
</comment>
<comment type="cofactor">
    <cofactor evidence="9">
        <name>Zn(2+)</name>
        <dbReference type="ChEBI" id="CHEBI:29105"/>
    </cofactor>
    <text evidence="9">Binds 1 zinc ion per subunit.</text>
</comment>
<keyword evidence="5 9" id="KW-0862">Zinc</keyword>
<evidence type="ECO:0000256" key="10">
    <source>
        <dbReference type="PIRNR" id="PIRNR026671"/>
    </source>
</evidence>
<dbReference type="EMBL" id="LR699119">
    <property type="protein sequence ID" value="VVC75681.1"/>
    <property type="molecule type" value="Genomic_DNA"/>
</dbReference>
<organism evidence="11 12">
    <name type="scientific">Aquicella siphonis</name>
    <dbReference type="NCBI Taxonomy" id="254247"/>
    <lineage>
        <taxon>Bacteria</taxon>
        <taxon>Pseudomonadati</taxon>
        <taxon>Pseudomonadota</taxon>
        <taxon>Gammaproteobacteria</taxon>
        <taxon>Legionellales</taxon>
        <taxon>Coxiellaceae</taxon>
        <taxon>Aquicella</taxon>
    </lineage>
</organism>